<evidence type="ECO:0000256" key="5">
    <source>
        <dbReference type="ARBA" id="ARBA00023136"/>
    </source>
</evidence>
<dbReference type="PANTHER" id="PTHR35007">
    <property type="entry name" value="INTEGRAL MEMBRANE PROTEIN-RELATED"/>
    <property type="match status" value="1"/>
</dbReference>
<keyword evidence="5 6" id="KW-0472">Membrane</keyword>
<dbReference type="Proteomes" id="UP000271137">
    <property type="component" value="Unassembled WGS sequence"/>
</dbReference>
<dbReference type="Proteomes" id="UP000271590">
    <property type="component" value="Unassembled WGS sequence"/>
</dbReference>
<protein>
    <submittedName>
        <fullName evidence="8">Type II secretion system F family protein</fullName>
    </submittedName>
</protein>
<feature type="transmembrane region" description="Helical" evidence="6">
    <location>
        <begin position="302"/>
        <end position="322"/>
    </location>
</feature>
<dbReference type="EMBL" id="RXFQ01000001">
    <property type="protein sequence ID" value="RSZ44574.1"/>
    <property type="molecule type" value="Genomic_DNA"/>
</dbReference>
<organism evidence="8 11">
    <name type="scientific">Variovorax beijingensis</name>
    <dbReference type="NCBI Taxonomy" id="2496117"/>
    <lineage>
        <taxon>Bacteria</taxon>
        <taxon>Pseudomonadati</taxon>
        <taxon>Pseudomonadota</taxon>
        <taxon>Betaproteobacteria</taxon>
        <taxon>Burkholderiales</taxon>
        <taxon>Comamonadaceae</taxon>
        <taxon>Variovorax</taxon>
    </lineage>
</organism>
<evidence type="ECO:0000256" key="3">
    <source>
        <dbReference type="ARBA" id="ARBA00022692"/>
    </source>
</evidence>
<evidence type="ECO:0000256" key="2">
    <source>
        <dbReference type="ARBA" id="ARBA00022475"/>
    </source>
</evidence>
<keyword evidence="4 6" id="KW-1133">Transmembrane helix</keyword>
<dbReference type="GO" id="GO:0005886">
    <property type="term" value="C:plasma membrane"/>
    <property type="evidence" value="ECO:0007669"/>
    <property type="project" value="UniProtKB-SubCell"/>
</dbReference>
<dbReference type="AlphaFoldDB" id="A0A3P3EYL2"/>
<proteinExistence type="predicted"/>
<evidence type="ECO:0000256" key="4">
    <source>
        <dbReference type="ARBA" id="ARBA00022989"/>
    </source>
</evidence>
<feature type="transmembrane region" description="Helical" evidence="6">
    <location>
        <begin position="12"/>
        <end position="32"/>
    </location>
</feature>
<evidence type="ECO:0000256" key="6">
    <source>
        <dbReference type="SAM" id="Phobius"/>
    </source>
</evidence>
<dbReference type="RefSeq" id="WP_124957029.1">
    <property type="nucleotide sequence ID" value="NZ_RQXU01000002.1"/>
</dbReference>
<dbReference type="PANTHER" id="PTHR35007:SF1">
    <property type="entry name" value="PILUS ASSEMBLY PROTEIN"/>
    <property type="match status" value="1"/>
</dbReference>
<keyword evidence="10" id="KW-1185">Reference proteome</keyword>
<sequence>MFDNLVGDTLITLSVLVFVTVLMVIEGLYMLWRSYRGPGVQKIGKRLQALSAATDRIAQARLVKDRVLSEAPWMQRVLLKLPRAHSLDRFILQAGLEWTVSHVLLACALSGALVVFAMASLANQPAWIAMLVGAAGAAVPLLYLSHRRSRRLAHLERQLPDALDLVTRALRAGHSFASSVQMIGEEMSEPIAGEFRMVADEVGFGVSLQQALTNMSERVPLTDVRYFVVSVLIQRDSGGNLTEVLGNLSRLIRDRLKLLARVRVLSAEGRLSAWILGLMPFALAALMNAFNPAFMSPLWTDPIGITVVKYMLALMVIGVLIMRKIVKIRV</sequence>
<name>A0A3P3EYL2_9BURK</name>
<feature type="domain" description="Type II secretion system protein GspF" evidence="7">
    <location>
        <begin position="163"/>
        <end position="287"/>
    </location>
</feature>
<dbReference type="InterPro" id="IPR042094">
    <property type="entry name" value="T2SS_GspF_sf"/>
</dbReference>
<feature type="transmembrane region" description="Helical" evidence="6">
    <location>
        <begin position="271"/>
        <end position="290"/>
    </location>
</feature>
<dbReference type="EMBL" id="RQXU01000002">
    <property type="protein sequence ID" value="RRH91307.1"/>
    <property type="molecule type" value="Genomic_DNA"/>
</dbReference>
<keyword evidence="2" id="KW-1003">Cell membrane</keyword>
<keyword evidence="3 6" id="KW-0812">Transmembrane</keyword>
<evidence type="ECO:0000259" key="7">
    <source>
        <dbReference type="Pfam" id="PF00482"/>
    </source>
</evidence>
<dbReference type="Gene3D" id="1.20.81.30">
    <property type="entry name" value="Type II secretion system (T2SS), domain F"/>
    <property type="match status" value="1"/>
</dbReference>
<gene>
    <name evidence="8" type="ORF">EH244_03550</name>
    <name evidence="9" type="ORF">EJO66_00980</name>
</gene>
<reference evidence="9 10" key="2">
    <citation type="submission" date="2018-12" db="EMBL/GenBank/DDBJ databases">
        <title>The genome sequences of strain 502.</title>
        <authorList>
            <person name="Gao J."/>
            <person name="Sun J."/>
        </authorList>
    </citation>
    <scope>NUCLEOTIDE SEQUENCE [LARGE SCALE GENOMIC DNA]</scope>
    <source>
        <strain evidence="9 10">502</strain>
    </source>
</reference>
<accession>A0A3P3EYL2</accession>
<feature type="transmembrane region" description="Helical" evidence="6">
    <location>
        <begin position="125"/>
        <end position="144"/>
    </location>
</feature>
<reference evidence="8 11" key="1">
    <citation type="submission" date="2018-11" db="EMBL/GenBank/DDBJ databases">
        <title>The genome of Variovorax sp T529.</title>
        <authorList>
            <person name="Gao J."/>
        </authorList>
    </citation>
    <scope>NUCLEOTIDE SEQUENCE [LARGE SCALE GENOMIC DNA]</scope>
    <source>
        <strain evidence="8 11">T529</strain>
    </source>
</reference>
<dbReference type="Pfam" id="PF00482">
    <property type="entry name" value="T2SSF"/>
    <property type="match status" value="1"/>
</dbReference>
<comment type="caution">
    <text evidence="8">The sequence shown here is derived from an EMBL/GenBank/DDBJ whole genome shotgun (WGS) entry which is preliminary data.</text>
</comment>
<feature type="transmembrane region" description="Helical" evidence="6">
    <location>
        <begin position="98"/>
        <end position="119"/>
    </location>
</feature>
<dbReference type="InterPro" id="IPR018076">
    <property type="entry name" value="T2SS_GspF_dom"/>
</dbReference>
<evidence type="ECO:0000313" key="9">
    <source>
        <dbReference type="EMBL" id="RSZ44574.1"/>
    </source>
</evidence>
<evidence type="ECO:0000256" key="1">
    <source>
        <dbReference type="ARBA" id="ARBA00004651"/>
    </source>
</evidence>
<evidence type="ECO:0000313" key="10">
    <source>
        <dbReference type="Proteomes" id="UP000271137"/>
    </source>
</evidence>
<comment type="subcellular location">
    <subcellularLocation>
        <location evidence="1">Cell membrane</location>
        <topology evidence="1">Multi-pass membrane protein</topology>
    </subcellularLocation>
</comment>
<evidence type="ECO:0000313" key="11">
    <source>
        <dbReference type="Proteomes" id="UP000271590"/>
    </source>
</evidence>
<evidence type="ECO:0000313" key="8">
    <source>
        <dbReference type="EMBL" id="RRH91307.1"/>
    </source>
</evidence>